<comment type="subcellular location">
    <subcellularLocation>
        <location evidence="1">Membrane</location>
        <topology evidence="1">Single-pass membrane protein</topology>
    </subcellularLocation>
</comment>
<evidence type="ECO:0000313" key="9">
    <source>
        <dbReference type="EMBL" id="KAK9903339.1"/>
    </source>
</evidence>
<keyword evidence="5" id="KW-1133">Transmembrane helix</keyword>
<dbReference type="InterPro" id="IPR049625">
    <property type="entry name" value="Glyco_transf_61_cat"/>
</dbReference>
<keyword evidence="7" id="KW-0325">Glycoprotein</keyword>
<gene>
    <name evidence="9" type="ORF">WJX75_003215</name>
</gene>
<keyword evidence="4" id="KW-0812">Transmembrane</keyword>
<dbReference type="EMBL" id="JALJOT010000014">
    <property type="protein sequence ID" value="KAK9903339.1"/>
    <property type="molecule type" value="Genomic_DNA"/>
</dbReference>
<dbReference type="PANTHER" id="PTHR20961">
    <property type="entry name" value="GLYCOSYLTRANSFERASE"/>
    <property type="match status" value="1"/>
</dbReference>
<evidence type="ECO:0000256" key="5">
    <source>
        <dbReference type="ARBA" id="ARBA00022989"/>
    </source>
</evidence>
<organism evidence="9 10">
    <name type="scientific">Coccomyxa subellipsoidea</name>
    <dbReference type="NCBI Taxonomy" id="248742"/>
    <lineage>
        <taxon>Eukaryota</taxon>
        <taxon>Viridiplantae</taxon>
        <taxon>Chlorophyta</taxon>
        <taxon>core chlorophytes</taxon>
        <taxon>Trebouxiophyceae</taxon>
        <taxon>Trebouxiophyceae incertae sedis</taxon>
        <taxon>Coccomyxaceae</taxon>
        <taxon>Coccomyxa</taxon>
    </lineage>
</organism>
<evidence type="ECO:0000259" key="8">
    <source>
        <dbReference type="Pfam" id="PF04577"/>
    </source>
</evidence>
<keyword evidence="10" id="KW-1185">Reference proteome</keyword>
<sequence>MVPTANSTGVSYSIFFCTGTSWSTDPGHQLCRFDNVCLDHSTQRFQYFVDPTFAGMPLFYDHSGAAHFSFPENFVSTGHVTIKPYILPWAPTVVHRAIPNDAAYARQPVAVYASTNDYAFNYGHALFDFLYAVFNQLQTLQLYTPAFQLLLAQHQGTNADVINIFINPENPERSLLRLISHNPVLPLHMFVAPGSGSSGLTCIKTLVVGAAHMHLVLSRARALPFRAAAMVNLGVNDPGLARRPRITLLDKHGRRRIENLRQIAAALAAEFPLVQIVVQDGRSMERMSIRQQLEIMASTTILITPCGGLGTVSVFLPPGGTAIVMNYFNTAKNTSTQMEEPYYANVEYIDFQYFPVLPEDYEGTSDRPGCEGPKDAEHYASQGSLINCNVRIKDLWRMRMMVNAAVMRWAARDENW</sequence>
<evidence type="ECO:0000256" key="2">
    <source>
        <dbReference type="ARBA" id="ARBA00022676"/>
    </source>
</evidence>
<evidence type="ECO:0000256" key="1">
    <source>
        <dbReference type="ARBA" id="ARBA00004167"/>
    </source>
</evidence>
<protein>
    <recommendedName>
        <fullName evidence="8">Glycosyltransferase 61 catalytic domain-containing protein</fullName>
    </recommendedName>
</protein>
<keyword evidence="6" id="KW-0472">Membrane</keyword>
<keyword evidence="2" id="KW-0328">Glycosyltransferase</keyword>
<evidence type="ECO:0000256" key="7">
    <source>
        <dbReference type="ARBA" id="ARBA00023180"/>
    </source>
</evidence>
<name>A0ABR2YDP1_9CHLO</name>
<keyword evidence="3" id="KW-0808">Transferase</keyword>
<evidence type="ECO:0000256" key="6">
    <source>
        <dbReference type="ARBA" id="ARBA00023136"/>
    </source>
</evidence>
<dbReference type="InterPro" id="IPR007657">
    <property type="entry name" value="Glycosyltransferase_61"/>
</dbReference>
<comment type="caution">
    <text evidence="9">The sequence shown here is derived from an EMBL/GenBank/DDBJ whole genome shotgun (WGS) entry which is preliminary data.</text>
</comment>
<reference evidence="9 10" key="1">
    <citation type="journal article" date="2024" name="Nat. Commun.">
        <title>Phylogenomics reveals the evolutionary origins of lichenization in chlorophyte algae.</title>
        <authorList>
            <person name="Puginier C."/>
            <person name="Libourel C."/>
            <person name="Otte J."/>
            <person name="Skaloud P."/>
            <person name="Haon M."/>
            <person name="Grisel S."/>
            <person name="Petersen M."/>
            <person name="Berrin J.G."/>
            <person name="Delaux P.M."/>
            <person name="Dal Grande F."/>
            <person name="Keller J."/>
        </authorList>
    </citation>
    <scope>NUCLEOTIDE SEQUENCE [LARGE SCALE GENOMIC DNA]</scope>
    <source>
        <strain evidence="9 10">SAG 216-7</strain>
    </source>
</reference>
<evidence type="ECO:0000256" key="4">
    <source>
        <dbReference type="ARBA" id="ARBA00022692"/>
    </source>
</evidence>
<dbReference type="Proteomes" id="UP001491310">
    <property type="component" value="Unassembled WGS sequence"/>
</dbReference>
<dbReference type="Pfam" id="PF04577">
    <property type="entry name" value="Glyco_transf_61"/>
    <property type="match status" value="1"/>
</dbReference>
<evidence type="ECO:0000256" key="3">
    <source>
        <dbReference type="ARBA" id="ARBA00022679"/>
    </source>
</evidence>
<accession>A0ABR2YDP1</accession>
<feature type="domain" description="Glycosyltransferase 61 catalytic" evidence="8">
    <location>
        <begin position="122"/>
        <end position="323"/>
    </location>
</feature>
<evidence type="ECO:0000313" key="10">
    <source>
        <dbReference type="Proteomes" id="UP001491310"/>
    </source>
</evidence>
<dbReference type="PANTHER" id="PTHR20961:SF38">
    <property type="entry name" value="PROTEIN O-LINKED-MANNOSE BETA-1,4-N-ACETYLGLUCOSAMINYLTRANSFERASE 2"/>
    <property type="match status" value="1"/>
</dbReference>
<proteinExistence type="predicted"/>